<evidence type="ECO:0000256" key="6">
    <source>
        <dbReference type="ARBA" id="ARBA00047342"/>
    </source>
</evidence>
<evidence type="ECO:0000256" key="4">
    <source>
        <dbReference type="ARBA" id="ARBA00022801"/>
    </source>
</evidence>
<dbReference type="GO" id="GO:0005737">
    <property type="term" value="C:cytoplasm"/>
    <property type="evidence" value="ECO:0007669"/>
    <property type="project" value="UniProtKB-SubCell"/>
</dbReference>
<evidence type="ECO:0000256" key="5">
    <source>
        <dbReference type="ARBA" id="ARBA00044949"/>
    </source>
</evidence>
<organism evidence="11 12">
    <name type="scientific">Aspergillus nomiae NRRL (strain ATCC 15546 / NRRL 13137 / CBS 260.88 / M93)</name>
    <dbReference type="NCBI Taxonomy" id="1509407"/>
    <lineage>
        <taxon>Eukaryota</taxon>
        <taxon>Fungi</taxon>
        <taxon>Dikarya</taxon>
        <taxon>Ascomycota</taxon>
        <taxon>Pezizomycotina</taxon>
        <taxon>Eurotiomycetes</taxon>
        <taxon>Eurotiomycetidae</taxon>
        <taxon>Eurotiales</taxon>
        <taxon>Aspergillaceae</taxon>
        <taxon>Aspergillus</taxon>
        <taxon>Aspergillus subgen. Circumdati</taxon>
    </lineage>
</organism>
<gene>
    <name evidence="11" type="ORF">ANOM_003991</name>
</gene>
<comment type="catalytic activity">
    <reaction evidence="8">
        <text>1,5-bis(diphospho)-1D-myo-inositol 2,3,4,6-tetrakisphosphate + H2O = 1-diphospho-1D-myo-inositol 2,3,4,5,6-pentakisphosphate + phosphate + 2 H(+)</text>
        <dbReference type="Rhea" id="RHEA:79699"/>
        <dbReference type="ChEBI" id="CHEBI:15377"/>
        <dbReference type="ChEBI" id="CHEBI:15378"/>
        <dbReference type="ChEBI" id="CHEBI:43474"/>
        <dbReference type="ChEBI" id="CHEBI:74946"/>
        <dbReference type="ChEBI" id="CHEBI:77983"/>
        <dbReference type="EC" id="3.6.1.52"/>
    </reaction>
    <physiologicalReaction direction="left-to-right" evidence="8">
        <dbReference type="Rhea" id="RHEA:79700"/>
    </physiologicalReaction>
</comment>
<evidence type="ECO:0000256" key="9">
    <source>
        <dbReference type="ARBA" id="ARBA00048424"/>
    </source>
</evidence>
<name>A0A0L1J209_ASPN3</name>
<comment type="catalytic activity">
    <reaction evidence="6">
        <text>5-diphospho-1D-myo-inositol 1,2,3,4,6-pentakisphosphate + H2O = 1D-myo-inositol hexakisphosphate + phosphate + H(+)</text>
        <dbReference type="Rhea" id="RHEA:22384"/>
        <dbReference type="ChEBI" id="CHEBI:15377"/>
        <dbReference type="ChEBI" id="CHEBI:15378"/>
        <dbReference type="ChEBI" id="CHEBI:43474"/>
        <dbReference type="ChEBI" id="CHEBI:58130"/>
        <dbReference type="ChEBI" id="CHEBI:58628"/>
        <dbReference type="EC" id="3.6.1.52"/>
    </reaction>
    <physiologicalReaction direction="left-to-right" evidence="6">
        <dbReference type="Rhea" id="RHEA:22385"/>
    </physiologicalReaction>
</comment>
<dbReference type="InterPro" id="IPR029021">
    <property type="entry name" value="Prot-tyrosine_phosphatase-like"/>
</dbReference>
<dbReference type="OrthoDB" id="6375174at2759"/>
<dbReference type="PRINTS" id="PR01911">
    <property type="entry name" value="PFDSPHPHTASE"/>
</dbReference>
<evidence type="ECO:0000259" key="10">
    <source>
        <dbReference type="PROSITE" id="PS50054"/>
    </source>
</evidence>
<dbReference type="SUPFAM" id="SSF52799">
    <property type="entry name" value="(Phosphotyrosine protein) phosphatases II"/>
    <property type="match status" value="1"/>
</dbReference>
<keyword evidence="12" id="KW-1185">Reference proteome</keyword>
<comment type="catalytic activity">
    <reaction evidence="9">
        <text>6-diphospho-1D-myo-inositol pentakisphosphate + H2O = 1D-myo-inositol hexakisphosphate + phosphate + H(+)</text>
        <dbReference type="Rhea" id="RHEA:79703"/>
        <dbReference type="ChEBI" id="CHEBI:15377"/>
        <dbReference type="ChEBI" id="CHEBI:15378"/>
        <dbReference type="ChEBI" id="CHEBI:43474"/>
        <dbReference type="ChEBI" id="CHEBI:58130"/>
        <dbReference type="ChEBI" id="CHEBI:230534"/>
        <dbReference type="EC" id="3.6.1.52"/>
    </reaction>
    <physiologicalReaction direction="left-to-right" evidence="9">
        <dbReference type="Rhea" id="RHEA:79704"/>
    </physiologicalReaction>
</comment>
<dbReference type="PROSITE" id="PS50054">
    <property type="entry name" value="TYR_PHOSPHATASE_DUAL"/>
    <property type="match status" value="1"/>
</dbReference>
<comment type="catalytic activity">
    <reaction evidence="7">
        <text>3,5-bis(diphospho)-1D-myo-inositol 1,2,4,6-tetrakisphosphate + H2O = 3-diphospho-1D-myo-inositol 1,2,4,5,6-pentakisphosphate + phosphate + 2 H(+)</text>
        <dbReference type="Rhea" id="RHEA:56312"/>
        <dbReference type="ChEBI" id="CHEBI:15377"/>
        <dbReference type="ChEBI" id="CHEBI:15378"/>
        <dbReference type="ChEBI" id="CHEBI:43474"/>
        <dbReference type="ChEBI" id="CHEBI:140372"/>
        <dbReference type="ChEBI" id="CHEBI:140374"/>
        <dbReference type="EC" id="3.6.1.52"/>
    </reaction>
    <physiologicalReaction direction="left-to-right" evidence="7">
        <dbReference type="Rhea" id="RHEA:56313"/>
    </physiologicalReaction>
</comment>
<dbReference type="CDD" id="cd18538">
    <property type="entry name" value="PFA-DSP_unk"/>
    <property type="match status" value="1"/>
</dbReference>
<evidence type="ECO:0000313" key="12">
    <source>
        <dbReference type="Proteomes" id="UP000037505"/>
    </source>
</evidence>
<dbReference type="FunFam" id="3.90.190.10:FF:000035">
    <property type="entry name" value="Tyrosine phosphatase, putative"/>
    <property type="match status" value="1"/>
</dbReference>
<evidence type="ECO:0000256" key="2">
    <source>
        <dbReference type="ARBA" id="ARBA00012527"/>
    </source>
</evidence>
<dbReference type="Gene3D" id="3.90.190.10">
    <property type="entry name" value="Protein tyrosine phosphatase superfamily"/>
    <property type="match status" value="1"/>
</dbReference>
<comment type="caution">
    <text evidence="11">The sequence shown here is derived from an EMBL/GenBank/DDBJ whole genome shotgun (WGS) entry which is preliminary data.</text>
</comment>
<dbReference type="STRING" id="1509407.A0A0L1J209"/>
<comment type="subcellular location">
    <subcellularLocation>
        <location evidence="1">Cytoplasm</location>
    </subcellularLocation>
</comment>
<evidence type="ECO:0000313" key="11">
    <source>
        <dbReference type="EMBL" id="KNG85851.1"/>
    </source>
</evidence>
<dbReference type="Pfam" id="PF03162">
    <property type="entry name" value="Y_phosphatase2"/>
    <property type="match status" value="1"/>
</dbReference>
<evidence type="ECO:0000256" key="7">
    <source>
        <dbReference type="ARBA" id="ARBA00047562"/>
    </source>
</evidence>
<proteinExistence type="inferred from homology"/>
<feature type="non-terminal residue" evidence="11">
    <location>
        <position position="1"/>
    </location>
</feature>
<dbReference type="GO" id="GO:0052840">
    <property type="term" value="F:inositol diphosphate tetrakisphosphate diphosphatase activity"/>
    <property type="evidence" value="ECO:0007669"/>
    <property type="project" value="TreeGrafter"/>
</dbReference>
<dbReference type="GeneID" id="26805795"/>
<dbReference type="PANTHER" id="PTHR31126">
    <property type="entry name" value="TYROSINE-PROTEIN PHOSPHATASE"/>
    <property type="match status" value="1"/>
</dbReference>
<evidence type="ECO:0000256" key="3">
    <source>
        <dbReference type="ARBA" id="ARBA00022490"/>
    </source>
</evidence>
<dbReference type="EC" id="3.6.1.52" evidence="2"/>
<dbReference type="RefSeq" id="XP_015406774.1">
    <property type="nucleotide sequence ID" value="XM_015549248.1"/>
</dbReference>
<dbReference type="Proteomes" id="UP000037505">
    <property type="component" value="Unassembled WGS sequence"/>
</dbReference>
<reference evidence="11 12" key="1">
    <citation type="submission" date="2014-06" db="EMBL/GenBank/DDBJ databases">
        <title>The Genome of the Aflatoxigenic Filamentous Fungus Aspergillus nomius.</title>
        <authorList>
            <person name="Moore M.G."/>
            <person name="Shannon B.M."/>
            <person name="Brian M.M."/>
        </authorList>
    </citation>
    <scope>NUCLEOTIDE SEQUENCE [LARGE SCALE GENOMIC DNA]</scope>
    <source>
        <strain evidence="11 12">NRRL 13137</strain>
    </source>
</reference>
<sequence length="267" mass="29959">LVGTLEGLVYCPCVPSTSARERRPLLYSKVFEAYSDLLRYSIAMANMAMVIPLAQNTSSSSLVGQNGCVTERARLKGSLAESERMYPELPPNFGEVVEGIYRSAFPSPWNLPALENLGLKTIITLVEEPYGVSHMSFLRENGIAHFRVIVQANKDPEEKTPDHVINGILEILLNKANHPILIHCNKGKHRTGCVVACFRKVQGWNLREVIDEYLNYSWPKSRALDERFIEAFDATKLDQVAKDSGAKLWKPIGNQRNPEPYVLPSTF</sequence>
<dbReference type="GO" id="GO:0016791">
    <property type="term" value="F:phosphatase activity"/>
    <property type="evidence" value="ECO:0007669"/>
    <property type="project" value="InterPro"/>
</dbReference>
<dbReference type="EMBL" id="JNOM01000139">
    <property type="protein sequence ID" value="KNG85851.1"/>
    <property type="molecule type" value="Genomic_DNA"/>
</dbReference>
<dbReference type="InterPro" id="IPR020422">
    <property type="entry name" value="TYR_PHOSPHATASE_DUAL_dom"/>
</dbReference>
<protein>
    <recommendedName>
        <fullName evidence="2">diphosphoinositol-polyphosphate diphosphatase</fullName>
        <ecNumber evidence="2">3.6.1.52</ecNumber>
    </recommendedName>
</protein>
<dbReference type="InterPro" id="IPR016130">
    <property type="entry name" value="Tyr_Pase_AS"/>
</dbReference>
<dbReference type="InterPro" id="IPR004861">
    <property type="entry name" value="Siw14-like"/>
</dbReference>
<evidence type="ECO:0000256" key="8">
    <source>
        <dbReference type="ARBA" id="ARBA00047927"/>
    </source>
</evidence>
<dbReference type="PROSITE" id="PS00383">
    <property type="entry name" value="TYR_PHOSPHATASE_1"/>
    <property type="match status" value="1"/>
</dbReference>
<accession>A0A0L1J209</accession>
<keyword evidence="3" id="KW-0963">Cytoplasm</keyword>
<comment type="similarity">
    <text evidence="5">Belongs to the protein-tyrosine phosphatase family. Atypical dual-specificity phosphatase Siw14-like subfamily.</text>
</comment>
<feature type="domain" description="Tyrosine-protein phosphatase" evidence="10">
    <location>
        <begin position="92"/>
        <end position="241"/>
    </location>
</feature>
<keyword evidence="4" id="KW-0378">Hydrolase</keyword>
<dbReference type="PANTHER" id="PTHR31126:SF48">
    <property type="entry name" value="INOSITOL PHOSPHATASE SIW14"/>
    <property type="match status" value="1"/>
</dbReference>
<dbReference type="InterPro" id="IPR020428">
    <property type="entry name" value="PFA-DSPs"/>
</dbReference>
<evidence type="ECO:0000256" key="1">
    <source>
        <dbReference type="ARBA" id="ARBA00004496"/>
    </source>
</evidence>
<dbReference type="AlphaFoldDB" id="A0A0L1J209"/>